<accession>A0AAV3Z9Y6</accession>
<organism evidence="1 2">
    <name type="scientific">Plakobranchus ocellatus</name>
    <dbReference type="NCBI Taxonomy" id="259542"/>
    <lineage>
        <taxon>Eukaryota</taxon>
        <taxon>Metazoa</taxon>
        <taxon>Spiralia</taxon>
        <taxon>Lophotrochozoa</taxon>
        <taxon>Mollusca</taxon>
        <taxon>Gastropoda</taxon>
        <taxon>Heterobranchia</taxon>
        <taxon>Euthyneura</taxon>
        <taxon>Panpulmonata</taxon>
        <taxon>Sacoglossa</taxon>
        <taxon>Placobranchoidea</taxon>
        <taxon>Plakobranchidae</taxon>
        <taxon>Plakobranchus</taxon>
    </lineage>
</organism>
<comment type="caution">
    <text evidence="1">The sequence shown here is derived from an EMBL/GenBank/DDBJ whole genome shotgun (WGS) entry which is preliminary data.</text>
</comment>
<evidence type="ECO:0000313" key="1">
    <source>
        <dbReference type="EMBL" id="GFN91286.1"/>
    </source>
</evidence>
<dbReference type="EMBL" id="BLXT01002115">
    <property type="protein sequence ID" value="GFN91286.1"/>
    <property type="molecule type" value="Genomic_DNA"/>
</dbReference>
<dbReference type="AlphaFoldDB" id="A0AAV3Z9Y6"/>
<dbReference type="Proteomes" id="UP000735302">
    <property type="component" value="Unassembled WGS sequence"/>
</dbReference>
<name>A0AAV3Z9Y6_9GAST</name>
<keyword evidence="2" id="KW-1185">Reference proteome</keyword>
<proteinExistence type="predicted"/>
<gene>
    <name evidence="1" type="ORF">PoB_001779200</name>
</gene>
<evidence type="ECO:0000313" key="2">
    <source>
        <dbReference type="Proteomes" id="UP000735302"/>
    </source>
</evidence>
<reference evidence="1 2" key="1">
    <citation type="journal article" date="2021" name="Elife">
        <title>Chloroplast acquisition without the gene transfer in kleptoplastic sea slugs, Plakobranchus ocellatus.</title>
        <authorList>
            <person name="Maeda T."/>
            <person name="Takahashi S."/>
            <person name="Yoshida T."/>
            <person name="Shimamura S."/>
            <person name="Takaki Y."/>
            <person name="Nagai Y."/>
            <person name="Toyoda A."/>
            <person name="Suzuki Y."/>
            <person name="Arimoto A."/>
            <person name="Ishii H."/>
            <person name="Satoh N."/>
            <person name="Nishiyama T."/>
            <person name="Hasebe M."/>
            <person name="Maruyama T."/>
            <person name="Minagawa J."/>
            <person name="Obokata J."/>
            <person name="Shigenobu S."/>
        </authorList>
    </citation>
    <scope>NUCLEOTIDE SEQUENCE [LARGE SCALE GENOMIC DNA]</scope>
</reference>
<protein>
    <submittedName>
        <fullName evidence="1">Uncharacterized protein</fullName>
    </submittedName>
</protein>
<sequence>MRLRHGWPCSPTHEAPAFEVQHFVTPAQSVKLQVNKGIITPGERHESINLYQKLQDYDLLTRADLPTNLTVPQLTRLTIANEKCRHLFLITETSR</sequence>